<gene>
    <name evidence="3" type="ORF">PGLA2088_LOCUS49279</name>
</gene>
<organism evidence="3 4">
    <name type="scientific">Polarella glacialis</name>
    <name type="common">Dinoflagellate</name>
    <dbReference type="NCBI Taxonomy" id="89957"/>
    <lineage>
        <taxon>Eukaryota</taxon>
        <taxon>Sar</taxon>
        <taxon>Alveolata</taxon>
        <taxon>Dinophyceae</taxon>
        <taxon>Suessiales</taxon>
        <taxon>Suessiaceae</taxon>
        <taxon>Polarella</taxon>
    </lineage>
</organism>
<evidence type="ECO:0000256" key="1">
    <source>
        <dbReference type="SAM" id="Coils"/>
    </source>
</evidence>
<comment type="caution">
    <text evidence="3">The sequence shown here is derived from an EMBL/GenBank/DDBJ whole genome shotgun (WGS) entry which is preliminary data.</text>
</comment>
<sequence length="221" mass="23916">MKTYSDALFRKYVAPALRISKAQTEELLRQGTYHSSVHLMLYLEWAAGELMARSAEAQGGLEIGVAAALDWAPEDADEVEKEQIRSGLLEGVPDAVQDLSAESRNLREELLRERQQTAALRAEHASELERREAEVAKLLSSMAKAGAEEAQRREAEVASEFRRRDEELAKVQAQKPGGGSGSSSARQVPSPPPSGPGPVGPAAPAPKVPSPPPSRQSRMEV</sequence>
<feature type="compositionally biased region" description="Pro residues" evidence="2">
    <location>
        <begin position="189"/>
        <end position="214"/>
    </location>
</feature>
<name>A0A813LN87_POLGL</name>
<evidence type="ECO:0000256" key="2">
    <source>
        <dbReference type="SAM" id="MobiDB-lite"/>
    </source>
</evidence>
<dbReference type="Proteomes" id="UP000626109">
    <property type="component" value="Unassembled WGS sequence"/>
</dbReference>
<keyword evidence="1" id="KW-0175">Coiled coil</keyword>
<feature type="region of interest" description="Disordered" evidence="2">
    <location>
        <begin position="145"/>
        <end position="221"/>
    </location>
</feature>
<evidence type="ECO:0000313" key="3">
    <source>
        <dbReference type="EMBL" id="CAE8738646.1"/>
    </source>
</evidence>
<feature type="coiled-coil region" evidence="1">
    <location>
        <begin position="96"/>
        <end position="123"/>
    </location>
</feature>
<dbReference type="EMBL" id="CAJNNW010036974">
    <property type="protein sequence ID" value="CAE8738646.1"/>
    <property type="molecule type" value="Genomic_DNA"/>
</dbReference>
<evidence type="ECO:0000313" key="4">
    <source>
        <dbReference type="Proteomes" id="UP000626109"/>
    </source>
</evidence>
<feature type="non-terminal residue" evidence="3">
    <location>
        <position position="1"/>
    </location>
</feature>
<accession>A0A813LN87</accession>
<feature type="non-terminal residue" evidence="3">
    <location>
        <position position="221"/>
    </location>
</feature>
<feature type="compositionally biased region" description="Basic and acidic residues" evidence="2">
    <location>
        <begin position="146"/>
        <end position="169"/>
    </location>
</feature>
<dbReference type="AlphaFoldDB" id="A0A813LN87"/>
<protein>
    <submittedName>
        <fullName evidence="3">Uncharacterized protein</fullName>
    </submittedName>
</protein>
<proteinExistence type="predicted"/>
<reference evidence="3" key="1">
    <citation type="submission" date="2021-02" db="EMBL/GenBank/DDBJ databases">
        <authorList>
            <person name="Dougan E. K."/>
            <person name="Rhodes N."/>
            <person name="Thang M."/>
            <person name="Chan C."/>
        </authorList>
    </citation>
    <scope>NUCLEOTIDE SEQUENCE</scope>
</reference>